<protein>
    <submittedName>
        <fullName evidence="1">Uncharacterized protein</fullName>
    </submittedName>
</protein>
<dbReference type="Proteomes" id="UP000186456">
    <property type="component" value="Unassembled WGS sequence"/>
</dbReference>
<sequence>MTRRKRVERETDEFLEAVNRMIRRAGVRTAEADEIELRQLVAMRDTLEAAIVTAVRGQHARRGSWAYIGMALGIKRQTAQERYAVREKVIA</sequence>
<evidence type="ECO:0000313" key="1">
    <source>
        <dbReference type="EMBL" id="SDP07449.1"/>
    </source>
</evidence>
<reference evidence="1 2" key="1">
    <citation type="submission" date="2016-10" db="EMBL/GenBank/DDBJ databases">
        <authorList>
            <person name="de Groot N.N."/>
        </authorList>
    </citation>
    <scope>NUCLEOTIDE SEQUENCE [LARGE SCALE GENOMIC DNA]</scope>
    <source>
        <strain evidence="1 2">StLB037</strain>
    </source>
</reference>
<name>A0A1H0PSB7_MICTS</name>
<accession>A0A1H0PSB7</accession>
<evidence type="ECO:0000313" key="2">
    <source>
        <dbReference type="Proteomes" id="UP000186456"/>
    </source>
</evidence>
<dbReference type="EMBL" id="FNJN01000004">
    <property type="protein sequence ID" value="SDP07449.1"/>
    <property type="molecule type" value="Genomic_DNA"/>
</dbReference>
<organism evidence="1 2">
    <name type="scientific">Microbacterium testaceum (strain StLB037)</name>
    <dbReference type="NCBI Taxonomy" id="979556"/>
    <lineage>
        <taxon>Bacteria</taxon>
        <taxon>Bacillati</taxon>
        <taxon>Actinomycetota</taxon>
        <taxon>Actinomycetes</taxon>
        <taxon>Micrococcales</taxon>
        <taxon>Microbacteriaceae</taxon>
        <taxon>Microbacterium</taxon>
    </lineage>
</organism>
<dbReference type="AlphaFoldDB" id="A0A1H0PSB7"/>
<dbReference type="RefSeq" id="WP_081349768.1">
    <property type="nucleotide sequence ID" value="NZ_FNJN01000004.1"/>
</dbReference>
<gene>
    <name evidence="1" type="ORF">SAMN04487788_1953</name>
</gene>
<proteinExistence type="predicted"/>